<feature type="transmembrane region" description="Helical" evidence="1">
    <location>
        <begin position="12"/>
        <end position="30"/>
    </location>
</feature>
<proteinExistence type="predicted"/>
<organism evidence="2 3">
    <name type="scientific">Anaeroglobus geminatus F0357</name>
    <dbReference type="NCBI Taxonomy" id="861450"/>
    <lineage>
        <taxon>Bacteria</taxon>
        <taxon>Bacillati</taxon>
        <taxon>Bacillota</taxon>
        <taxon>Negativicutes</taxon>
        <taxon>Veillonellales</taxon>
        <taxon>Veillonellaceae</taxon>
        <taxon>Anaeroglobus</taxon>
    </lineage>
</organism>
<name>G9YJH3_9FIRM</name>
<protein>
    <submittedName>
        <fullName evidence="2">Uncharacterized protein</fullName>
    </submittedName>
</protein>
<comment type="caution">
    <text evidence="2">The sequence shown here is derived from an EMBL/GenBank/DDBJ whole genome shotgun (WGS) entry which is preliminary data.</text>
</comment>
<dbReference type="EMBL" id="AGCJ01000078">
    <property type="protein sequence ID" value="EHM38603.1"/>
    <property type="molecule type" value="Genomic_DNA"/>
</dbReference>
<dbReference type="AlphaFoldDB" id="G9YJH3"/>
<dbReference type="HOGENOM" id="CLU_2894040_0_0_9"/>
<evidence type="ECO:0000313" key="3">
    <source>
        <dbReference type="Proteomes" id="UP000005481"/>
    </source>
</evidence>
<sequence>MNIKNVALRQRFLYYGYFFASLSLISPIPFTMPTDTHMKSAYVINGSTKDKGLLRAVRYCSS</sequence>
<gene>
    <name evidence="2" type="ORF">HMPREF0080_01824</name>
</gene>
<keyword evidence="1" id="KW-1133">Transmembrane helix</keyword>
<keyword evidence="3" id="KW-1185">Reference proteome</keyword>
<evidence type="ECO:0000256" key="1">
    <source>
        <dbReference type="SAM" id="Phobius"/>
    </source>
</evidence>
<keyword evidence="1" id="KW-0812">Transmembrane</keyword>
<accession>G9YJH3</accession>
<evidence type="ECO:0000313" key="2">
    <source>
        <dbReference type="EMBL" id="EHM38603.1"/>
    </source>
</evidence>
<reference evidence="2 3" key="1">
    <citation type="submission" date="2011-08" db="EMBL/GenBank/DDBJ databases">
        <authorList>
            <person name="Weinstock G."/>
            <person name="Sodergren E."/>
            <person name="Clifton S."/>
            <person name="Fulton L."/>
            <person name="Fulton B."/>
            <person name="Courtney L."/>
            <person name="Fronick C."/>
            <person name="Harrison M."/>
            <person name="Strong C."/>
            <person name="Farmer C."/>
            <person name="Delahaunty K."/>
            <person name="Markovic C."/>
            <person name="Hall O."/>
            <person name="Minx P."/>
            <person name="Tomlinson C."/>
            <person name="Mitreva M."/>
            <person name="Hou S."/>
            <person name="Chen J."/>
            <person name="Wollam A."/>
            <person name="Pepin K.H."/>
            <person name="Johnson M."/>
            <person name="Bhonagiri V."/>
            <person name="Zhang X."/>
            <person name="Suruliraj S."/>
            <person name="Warren W."/>
            <person name="Chinwalla A."/>
            <person name="Mardis E.R."/>
            <person name="Wilson R.K."/>
        </authorList>
    </citation>
    <scope>NUCLEOTIDE SEQUENCE [LARGE SCALE GENOMIC DNA]</scope>
    <source>
        <strain evidence="2 3">F0357</strain>
    </source>
</reference>
<dbReference type="Proteomes" id="UP000005481">
    <property type="component" value="Unassembled WGS sequence"/>
</dbReference>
<keyword evidence="1" id="KW-0472">Membrane</keyword>